<comment type="caution">
    <text evidence="1">The sequence shown here is derived from an EMBL/GenBank/DDBJ whole genome shotgun (WGS) entry which is preliminary data.</text>
</comment>
<protein>
    <submittedName>
        <fullName evidence="1">(apollo) hypothetical protein</fullName>
    </submittedName>
</protein>
<sequence length="113" mass="12913">MTCIRRPNYQNYCCSWSGKTDSYRGKCLDDINLDLEQDLLENAQGHDNYDSDELIDYDAALPTEKSKETEFTDDNPVLTPQSTLLSDATNATHIKTKKKTKPCSLDHRTENYS</sequence>
<organism evidence="1 2">
    <name type="scientific">Parnassius apollo</name>
    <name type="common">Apollo butterfly</name>
    <name type="synonym">Papilio apollo</name>
    <dbReference type="NCBI Taxonomy" id="110799"/>
    <lineage>
        <taxon>Eukaryota</taxon>
        <taxon>Metazoa</taxon>
        <taxon>Ecdysozoa</taxon>
        <taxon>Arthropoda</taxon>
        <taxon>Hexapoda</taxon>
        <taxon>Insecta</taxon>
        <taxon>Pterygota</taxon>
        <taxon>Neoptera</taxon>
        <taxon>Endopterygota</taxon>
        <taxon>Lepidoptera</taxon>
        <taxon>Glossata</taxon>
        <taxon>Ditrysia</taxon>
        <taxon>Papilionoidea</taxon>
        <taxon>Papilionidae</taxon>
        <taxon>Parnassiinae</taxon>
        <taxon>Parnassini</taxon>
        <taxon>Parnassius</taxon>
        <taxon>Parnassius</taxon>
    </lineage>
</organism>
<dbReference type="OrthoDB" id="5376140at2759"/>
<dbReference type="EMBL" id="CAJQZP010000652">
    <property type="protein sequence ID" value="CAG4975861.1"/>
    <property type="molecule type" value="Genomic_DNA"/>
</dbReference>
<proteinExistence type="predicted"/>
<gene>
    <name evidence="1" type="ORF">PAPOLLO_LOCUS9183</name>
</gene>
<accession>A0A8S3WTW8</accession>
<name>A0A8S3WTW8_PARAO</name>
<dbReference type="Proteomes" id="UP000691718">
    <property type="component" value="Unassembled WGS sequence"/>
</dbReference>
<dbReference type="AlphaFoldDB" id="A0A8S3WTW8"/>
<keyword evidence="2" id="KW-1185">Reference proteome</keyword>
<reference evidence="1" key="1">
    <citation type="submission" date="2021-04" db="EMBL/GenBank/DDBJ databases">
        <authorList>
            <person name="Tunstrom K."/>
        </authorList>
    </citation>
    <scope>NUCLEOTIDE SEQUENCE</scope>
</reference>
<evidence type="ECO:0000313" key="2">
    <source>
        <dbReference type="Proteomes" id="UP000691718"/>
    </source>
</evidence>
<evidence type="ECO:0000313" key="1">
    <source>
        <dbReference type="EMBL" id="CAG4975861.1"/>
    </source>
</evidence>